<feature type="region of interest" description="Disordered" evidence="3">
    <location>
        <begin position="25"/>
        <end position="48"/>
    </location>
</feature>
<dbReference type="GO" id="GO:0006508">
    <property type="term" value="P:proteolysis"/>
    <property type="evidence" value="ECO:0007669"/>
    <property type="project" value="InterPro"/>
</dbReference>
<evidence type="ECO:0000313" key="5">
    <source>
        <dbReference type="EMBL" id="EEC48352.1"/>
    </source>
</evidence>
<dbReference type="KEGG" id="pti:PHATRDRAFT_35493"/>
<organism evidence="5 6">
    <name type="scientific">Phaeodactylum tricornutum (strain CCAP 1055/1)</name>
    <dbReference type="NCBI Taxonomy" id="556484"/>
    <lineage>
        <taxon>Eukaryota</taxon>
        <taxon>Sar</taxon>
        <taxon>Stramenopiles</taxon>
        <taxon>Ochrophyta</taxon>
        <taxon>Bacillariophyta</taxon>
        <taxon>Bacillariophyceae</taxon>
        <taxon>Bacillariophycidae</taxon>
        <taxon>Naviculales</taxon>
        <taxon>Phaeodactylaceae</taxon>
        <taxon>Phaeodactylum</taxon>
    </lineage>
</organism>
<dbReference type="InterPro" id="IPR007484">
    <property type="entry name" value="Peptidase_M28"/>
</dbReference>
<dbReference type="InParanoid" id="B7FZK2"/>
<dbReference type="Proteomes" id="UP000000759">
    <property type="component" value="Chromosome 8"/>
</dbReference>
<dbReference type="RefSeq" id="XP_002180161.1">
    <property type="nucleotide sequence ID" value="XM_002180125.1"/>
</dbReference>
<feature type="region of interest" description="Disordered" evidence="3">
    <location>
        <begin position="67"/>
        <end position="110"/>
    </location>
</feature>
<feature type="compositionally biased region" description="Polar residues" evidence="3">
    <location>
        <begin position="26"/>
        <end position="40"/>
    </location>
</feature>
<evidence type="ECO:0000256" key="3">
    <source>
        <dbReference type="SAM" id="MobiDB-lite"/>
    </source>
</evidence>
<comment type="similarity">
    <text evidence="2">Belongs to the peptidase M28 family. M28B subfamily.</text>
</comment>
<evidence type="ECO:0000313" key="6">
    <source>
        <dbReference type="Proteomes" id="UP000000759"/>
    </source>
</evidence>
<feature type="domain" description="Peptidase M28" evidence="4">
    <location>
        <begin position="211"/>
        <end position="422"/>
    </location>
</feature>
<name>B7FZK2_PHATC</name>
<protein>
    <recommendedName>
        <fullName evidence="4">Peptidase M28 domain-containing protein</fullName>
    </recommendedName>
</protein>
<dbReference type="Gene3D" id="3.40.630.10">
    <property type="entry name" value="Zn peptidases"/>
    <property type="match status" value="1"/>
</dbReference>
<dbReference type="AlphaFoldDB" id="B7FZK2"/>
<evidence type="ECO:0000256" key="2">
    <source>
        <dbReference type="ARBA" id="ARBA00005634"/>
    </source>
</evidence>
<dbReference type="Pfam" id="PF04389">
    <property type="entry name" value="Peptidase_M28"/>
    <property type="match status" value="1"/>
</dbReference>
<dbReference type="EMBL" id="CM000611">
    <property type="protein sequence ID" value="EEC48352.1"/>
    <property type="molecule type" value="Genomic_DNA"/>
</dbReference>
<keyword evidence="6" id="KW-1185">Reference proteome</keyword>
<sequence>MGAVFVIVPSFTFVNRDRDDAEAYTESVSLPGSVSSTPSPSDKDQEHEVTMPVTPFSFIPNLPLAISRFQPSPSPTTAIPEGSVTPQNNPWHQSQAPTTHNPTAEPNKELPTIPATIEPALSSSVTPASLTATPSTSPTFVPSTAYVHEVVSRLSRQTFKENIETLSNFGDRIQGSTSYNNAANWVKLQLQDYGYTVQEHTYTYRGSPRTNIFVTKVGSSQPDQMYIVSAHLDGRGGGGAANDNGSGCSLVLELARVLVARSVQLDVSVRFIFWNNEETGLNGAHAYVADRLPLQGIAVPSGANVYPEPTWLGVITHDQILFDHGLPVEPNQSPTADVDIEYQANSVFALQSRALAISLKSGNNQFASDYPSQVSSDMCCTDSVPFQDLAPSVSIRENQRRAEIGNGSQPHWHQPTDLYTTFDELDFLFGFNIVQTTTGTICQLARLHGI</sequence>
<reference evidence="5 6" key="1">
    <citation type="journal article" date="2008" name="Nature">
        <title>The Phaeodactylum genome reveals the evolutionary history of diatom genomes.</title>
        <authorList>
            <person name="Bowler C."/>
            <person name="Allen A.E."/>
            <person name="Badger J.H."/>
            <person name="Grimwood J."/>
            <person name="Jabbari K."/>
            <person name="Kuo A."/>
            <person name="Maheswari U."/>
            <person name="Martens C."/>
            <person name="Maumus F."/>
            <person name="Otillar R.P."/>
            <person name="Rayko E."/>
            <person name="Salamov A."/>
            <person name="Vandepoele K."/>
            <person name="Beszteri B."/>
            <person name="Gruber A."/>
            <person name="Heijde M."/>
            <person name="Katinka M."/>
            <person name="Mock T."/>
            <person name="Valentin K."/>
            <person name="Verret F."/>
            <person name="Berges J.A."/>
            <person name="Brownlee C."/>
            <person name="Cadoret J.P."/>
            <person name="Chiovitti A."/>
            <person name="Choi C.J."/>
            <person name="Coesel S."/>
            <person name="De Martino A."/>
            <person name="Detter J.C."/>
            <person name="Durkin C."/>
            <person name="Falciatore A."/>
            <person name="Fournet J."/>
            <person name="Haruta M."/>
            <person name="Huysman M.J."/>
            <person name="Jenkins B.D."/>
            <person name="Jiroutova K."/>
            <person name="Jorgensen R.E."/>
            <person name="Joubert Y."/>
            <person name="Kaplan A."/>
            <person name="Kroger N."/>
            <person name="Kroth P.G."/>
            <person name="La Roche J."/>
            <person name="Lindquist E."/>
            <person name="Lommer M."/>
            <person name="Martin-Jezequel V."/>
            <person name="Lopez P.J."/>
            <person name="Lucas S."/>
            <person name="Mangogna M."/>
            <person name="McGinnis K."/>
            <person name="Medlin L.K."/>
            <person name="Montsant A."/>
            <person name="Oudot-Le Secq M.P."/>
            <person name="Napoli C."/>
            <person name="Obornik M."/>
            <person name="Parker M.S."/>
            <person name="Petit J.L."/>
            <person name="Porcel B.M."/>
            <person name="Poulsen N."/>
            <person name="Robison M."/>
            <person name="Rychlewski L."/>
            <person name="Rynearson T.A."/>
            <person name="Schmutz J."/>
            <person name="Shapiro H."/>
            <person name="Siaut M."/>
            <person name="Stanley M."/>
            <person name="Sussman M.R."/>
            <person name="Taylor A.R."/>
            <person name="Vardi A."/>
            <person name="von Dassow P."/>
            <person name="Vyverman W."/>
            <person name="Willis A."/>
            <person name="Wyrwicz L.S."/>
            <person name="Rokhsar D.S."/>
            <person name="Weissenbach J."/>
            <person name="Armbrust E.V."/>
            <person name="Green B.R."/>
            <person name="Van de Peer Y."/>
            <person name="Grigoriev I.V."/>
        </authorList>
    </citation>
    <scope>NUCLEOTIDE SEQUENCE [LARGE SCALE GENOMIC DNA]</scope>
    <source>
        <strain evidence="5 6">CCAP 1055/1</strain>
    </source>
</reference>
<dbReference type="GO" id="GO:0008235">
    <property type="term" value="F:metalloexopeptidase activity"/>
    <property type="evidence" value="ECO:0007669"/>
    <property type="project" value="InterPro"/>
</dbReference>
<dbReference type="InterPro" id="IPR045175">
    <property type="entry name" value="M28_fam"/>
</dbReference>
<reference evidence="6" key="2">
    <citation type="submission" date="2008-08" db="EMBL/GenBank/DDBJ databases">
        <authorList>
            <consortium name="Diatom Consortium"/>
            <person name="Grigoriev I."/>
            <person name="Grimwood J."/>
            <person name="Kuo A."/>
            <person name="Otillar R.P."/>
            <person name="Salamov A."/>
            <person name="Detter J.C."/>
            <person name="Lindquist E."/>
            <person name="Shapiro H."/>
            <person name="Lucas S."/>
            <person name="Glavina del Rio T."/>
            <person name="Pitluck S."/>
            <person name="Rokhsar D."/>
            <person name="Bowler C."/>
        </authorList>
    </citation>
    <scope>GENOME REANNOTATION</scope>
    <source>
        <strain evidence="6">CCAP 1055/1</strain>
    </source>
</reference>
<feature type="compositionally biased region" description="Polar residues" evidence="3">
    <location>
        <begin position="84"/>
        <end position="104"/>
    </location>
</feature>
<dbReference type="PaxDb" id="2850-Phatr35493"/>
<accession>B7FZK2</accession>
<dbReference type="STRING" id="556484.B7FZK2"/>
<proteinExistence type="inferred from homology"/>
<dbReference type="OrthoDB" id="10542265at2759"/>
<comment type="cofactor">
    <cofactor evidence="1">
        <name>Zn(2+)</name>
        <dbReference type="ChEBI" id="CHEBI:29105"/>
    </cofactor>
</comment>
<gene>
    <name evidence="5" type="ORF">PHATRDRAFT_35493</name>
</gene>
<dbReference type="SUPFAM" id="SSF53187">
    <property type="entry name" value="Zn-dependent exopeptidases"/>
    <property type="match status" value="1"/>
</dbReference>
<dbReference type="PANTHER" id="PTHR12147">
    <property type="entry name" value="METALLOPEPTIDASE M28 FAMILY MEMBER"/>
    <property type="match status" value="1"/>
</dbReference>
<dbReference type="PANTHER" id="PTHR12147:SF26">
    <property type="entry name" value="PEPTIDASE M28 DOMAIN-CONTAINING PROTEIN"/>
    <property type="match status" value="1"/>
</dbReference>
<evidence type="ECO:0000259" key="4">
    <source>
        <dbReference type="Pfam" id="PF04389"/>
    </source>
</evidence>
<dbReference type="GeneID" id="7200877"/>
<dbReference type="HOGENOM" id="CLU_609020_0_0_1"/>
<evidence type="ECO:0000256" key="1">
    <source>
        <dbReference type="ARBA" id="ARBA00001947"/>
    </source>
</evidence>